<evidence type="ECO:0000313" key="3">
    <source>
        <dbReference type="Proteomes" id="UP000439965"/>
    </source>
</evidence>
<accession>A0A6I4XQN5</accession>
<dbReference type="RefSeq" id="WP_160805946.1">
    <property type="nucleotide sequence ID" value="NZ_JBDKDN010000001.1"/>
</dbReference>
<dbReference type="AlphaFoldDB" id="A0A6I4XQN5"/>
<name>A0A6I4XQN5_ENTGA</name>
<feature type="transmembrane region" description="Helical" evidence="1">
    <location>
        <begin position="130"/>
        <end position="153"/>
    </location>
</feature>
<keyword evidence="1" id="KW-0472">Membrane</keyword>
<evidence type="ECO:0000313" key="2">
    <source>
        <dbReference type="EMBL" id="MXS25940.1"/>
    </source>
</evidence>
<proteinExistence type="predicted"/>
<dbReference type="Proteomes" id="UP000439965">
    <property type="component" value="Unassembled WGS sequence"/>
</dbReference>
<gene>
    <name evidence="2" type="ORF">GTI89_07705</name>
</gene>
<protein>
    <submittedName>
        <fullName evidence="2">Uncharacterized protein</fullName>
    </submittedName>
</protein>
<evidence type="ECO:0000256" key="1">
    <source>
        <dbReference type="SAM" id="Phobius"/>
    </source>
</evidence>
<organism evidence="2 3">
    <name type="scientific">Enterococcus gallinarum</name>
    <dbReference type="NCBI Taxonomy" id="1353"/>
    <lineage>
        <taxon>Bacteria</taxon>
        <taxon>Bacillati</taxon>
        <taxon>Bacillota</taxon>
        <taxon>Bacilli</taxon>
        <taxon>Lactobacillales</taxon>
        <taxon>Enterococcaceae</taxon>
        <taxon>Enterococcus</taxon>
    </lineage>
</organism>
<dbReference type="EMBL" id="WVTI01000005">
    <property type="protein sequence ID" value="MXS25940.1"/>
    <property type="molecule type" value="Genomic_DNA"/>
</dbReference>
<keyword evidence="1" id="KW-1133">Transmembrane helix</keyword>
<sequence length="293" mass="33746">MKKMQKDRFNDWLFRYRYIYRSRLSDRSKKRFLNALVTDISQIRKDIRVIEYDLKHKAASRNVYIGDIAQADRIICTYYDTPPQHFGVYHFFDRKAQGRQTMNFILVSSFITIGIGAVATWFYSQFAADGFVLFSWQTFFLVLAFGSYFLLLGKVVKGAVFQKNLTRNTSSVLALLALISENERQNTAFAFLDEGSYGERGLEVLRDSAKRKATIYYLDSVGAKAPLHVVGTEFDRKQLARLGILQEEGIHATINYVISGNKESTEGYYLPKQLLKQKDINMENVNKTIALLQ</sequence>
<reference evidence="2 3" key="1">
    <citation type="submission" date="2019-04" db="EMBL/GenBank/DDBJ databases">
        <title>Step-wise assembly of the neonatal virome modulated by breast feeding.</title>
        <authorList>
            <person name="Liang G."/>
            <person name="Bushman F."/>
        </authorList>
    </citation>
    <scope>NUCLEOTIDE SEQUENCE [LARGE SCALE GENOMIC DNA]</scope>
    <source>
        <strain evidence="2 3">E3404</strain>
    </source>
</reference>
<keyword evidence="1" id="KW-0812">Transmembrane</keyword>
<comment type="caution">
    <text evidence="2">The sequence shown here is derived from an EMBL/GenBank/DDBJ whole genome shotgun (WGS) entry which is preliminary data.</text>
</comment>
<feature type="transmembrane region" description="Helical" evidence="1">
    <location>
        <begin position="104"/>
        <end position="124"/>
    </location>
</feature>